<dbReference type="GO" id="GO:0003677">
    <property type="term" value="F:DNA binding"/>
    <property type="evidence" value="ECO:0007669"/>
    <property type="project" value="InterPro"/>
</dbReference>
<keyword evidence="2" id="KW-1185">Reference proteome</keyword>
<dbReference type="RefSeq" id="WP_263543511.1">
    <property type="nucleotide sequence ID" value="NZ_JAOVZO020000003.1"/>
</dbReference>
<dbReference type="Gene3D" id="1.10.260.40">
    <property type="entry name" value="lambda repressor-like DNA-binding domains"/>
    <property type="match status" value="1"/>
</dbReference>
<organism evidence="1 2">
    <name type="scientific">Tahibacter soli</name>
    <dbReference type="NCBI Taxonomy" id="2983605"/>
    <lineage>
        <taxon>Bacteria</taxon>
        <taxon>Pseudomonadati</taxon>
        <taxon>Pseudomonadota</taxon>
        <taxon>Gammaproteobacteria</taxon>
        <taxon>Lysobacterales</taxon>
        <taxon>Rhodanobacteraceae</taxon>
        <taxon>Tahibacter</taxon>
    </lineage>
</organism>
<dbReference type="InterPro" id="IPR010982">
    <property type="entry name" value="Lambda_DNA-bd_dom_sf"/>
</dbReference>
<sequence>MHNEDDWISILRIACQATSQATVAKTIGYSAATVSQVLNGSYQGDTKRVQQAVEGALMGMTVECPVIGDLRRDRCLDYQRQPFASTNPLRVQLSITCPGCNHKRGVA</sequence>
<reference evidence="1" key="1">
    <citation type="submission" date="2023-02" db="EMBL/GenBank/DDBJ databases">
        <title>Tahibacter soli sp. nov. isolated from soil.</title>
        <authorList>
            <person name="Baek J.H."/>
            <person name="Lee J.K."/>
            <person name="Choi D.G."/>
            <person name="Jeon C.O."/>
        </authorList>
    </citation>
    <scope>NUCLEOTIDE SEQUENCE</scope>
    <source>
        <strain evidence="1">BL</strain>
    </source>
</reference>
<comment type="caution">
    <text evidence="1">The sequence shown here is derived from an EMBL/GenBank/DDBJ whole genome shotgun (WGS) entry which is preliminary data.</text>
</comment>
<dbReference type="Proteomes" id="UP001139971">
    <property type="component" value="Unassembled WGS sequence"/>
</dbReference>
<dbReference type="AlphaFoldDB" id="A0A9X3YH48"/>
<evidence type="ECO:0000313" key="2">
    <source>
        <dbReference type="Proteomes" id="UP001139971"/>
    </source>
</evidence>
<name>A0A9X3YH48_9GAMM</name>
<dbReference type="EMBL" id="JAOVZO020000003">
    <property type="protein sequence ID" value="MDC8012264.1"/>
    <property type="molecule type" value="Genomic_DNA"/>
</dbReference>
<evidence type="ECO:0008006" key="3">
    <source>
        <dbReference type="Google" id="ProtNLM"/>
    </source>
</evidence>
<gene>
    <name evidence="1" type="ORF">OD750_006850</name>
</gene>
<protein>
    <recommendedName>
        <fullName evidence="3">Transcriptional regulator</fullName>
    </recommendedName>
</protein>
<accession>A0A9X3YH48</accession>
<proteinExistence type="predicted"/>
<evidence type="ECO:0000313" key="1">
    <source>
        <dbReference type="EMBL" id="MDC8012264.1"/>
    </source>
</evidence>